<dbReference type="Gene3D" id="1.25.40.10">
    <property type="entry name" value="Tetratricopeptide repeat domain"/>
    <property type="match status" value="1"/>
</dbReference>
<dbReference type="InterPro" id="IPR000547">
    <property type="entry name" value="Clathrin_H-chain/VPS_repeat"/>
</dbReference>
<dbReference type="AlphaFoldDB" id="A0AAE9W895"/>
<dbReference type="InterPro" id="IPR016902">
    <property type="entry name" value="Vps41"/>
</dbReference>
<evidence type="ECO:0000256" key="1">
    <source>
        <dbReference type="ARBA" id="ARBA00009582"/>
    </source>
</evidence>
<evidence type="ECO:0000256" key="3">
    <source>
        <dbReference type="ARBA" id="ARBA00022927"/>
    </source>
</evidence>
<keyword evidence="4" id="KW-0926">Vacuole</keyword>
<feature type="region of interest" description="Disordered" evidence="6">
    <location>
        <begin position="1"/>
        <end position="25"/>
    </location>
</feature>
<dbReference type="Pfam" id="PF23556">
    <property type="entry name" value="TPR_Vps41"/>
    <property type="match status" value="1"/>
</dbReference>
<gene>
    <name evidence="8" type="primary">vps41</name>
    <name evidence="8" type="ORF">SOMG_02015</name>
</gene>
<dbReference type="PROSITE" id="PS50236">
    <property type="entry name" value="CHCR"/>
    <property type="match status" value="1"/>
</dbReference>
<comment type="similarity">
    <text evidence="1 4">Belongs to the VPS41 family.</text>
</comment>
<comment type="function">
    <text evidence="4">Required for vacuolar assembly and vacuolar traffic.</text>
</comment>
<evidence type="ECO:0000256" key="4">
    <source>
        <dbReference type="PIRNR" id="PIRNR028921"/>
    </source>
</evidence>
<evidence type="ECO:0000256" key="5">
    <source>
        <dbReference type="PROSITE-ProRule" id="PRU01006"/>
    </source>
</evidence>
<dbReference type="InterPro" id="IPR036322">
    <property type="entry name" value="WD40_repeat_dom_sf"/>
</dbReference>
<dbReference type="GO" id="GO:0005770">
    <property type="term" value="C:late endosome"/>
    <property type="evidence" value="ECO:0007669"/>
    <property type="project" value="UniProtKB-UniRule"/>
</dbReference>
<dbReference type="EMBL" id="CP115611">
    <property type="protein sequence ID" value="WBW71200.1"/>
    <property type="molecule type" value="Genomic_DNA"/>
</dbReference>
<proteinExistence type="inferred from homology"/>
<keyword evidence="3 4" id="KW-0653">Protein transport</keyword>
<dbReference type="GO" id="GO:0016236">
    <property type="term" value="P:macroautophagy"/>
    <property type="evidence" value="ECO:0007669"/>
    <property type="project" value="TreeGrafter"/>
</dbReference>
<dbReference type="InterPro" id="IPR015943">
    <property type="entry name" value="WD40/YVTN_repeat-like_dom_sf"/>
</dbReference>
<dbReference type="GeneID" id="80875497"/>
<dbReference type="Pfam" id="PF23411">
    <property type="entry name" value="Beta-prop_Vps41"/>
    <property type="match status" value="1"/>
</dbReference>
<organism evidence="8 9">
    <name type="scientific">Schizosaccharomyces osmophilus</name>
    <dbReference type="NCBI Taxonomy" id="2545709"/>
    <lineage>
        <taxon>Eukaryota</taxon>
        <taxon>Fungi</taxon>
        <taxon>Dikarya</taxon>
        <taxon>Ascomycota</taxon>
        <taxon>Taphrinomycotina</taxon>
        <taxon>Schizosaccharomycetes</taxon>
        <taxon>Schizosaccharomycetales</taxon>
        <taxon>Schizosaccharomycetaceae</taxon>
        <taxon>Schizosaccharomyces</taxon>
    </lineage>
</organism>
<evidence type="ECO:0000313" key="9">
    <source>
        <dbReference type="Proteomes" id="UP001212411"/>
    </source>
</evidence>
<dbReference type="RefSeq" id="XP_056035443.1">
    <property type="nucleotide sequence ID" value="XM_056180808.1"/>
</dbReference>
<evidence type="ECO:0000259" key="7">
    <source>
        <dbReference type="Pfam" id="PF23411"/>
    </source>
</evidence>
<sequence>MSVSETSSESEVDILTSSDEDEEPKLNYERTTDKFQGCFLNDSISACVISKEHFLFGSHNGAVYIYTREGVLLRKMILHVATVTSLSVDLESENLASCSLDGKLIVYNISSKETSVYDFKRPLLSVAIDPYYSNRSSRQIICGGRAGKVILSEKGWLGSRDIVLQVDCGTVYKIDWYKSYVSWATDTGVYIYSNEYGKIFGNVDYPKKLPNQEVFPYQLYWQSESRLIIGWADQISIVSIQRSSQPNELPKVSVQAVLEIDSIVSGIMMFDFNILVLAYIAEVEDFTSSSRPRRVDAVRPELRLIDSSFQELAGDVIGLTNYSRLQPSDYHLVSDPAKKDHSYVVFPNDIICARERNEIDHVTYLVSREDYAEAIAAVKTMKDVPPELRVSELGKKYVAHLIDNKQYRKAASVIPTLYVNNPGGWEQWVFVFADHNRLEDVAEYLPLGDDHLSPIIYEMTLANYMALNEKKFNEKLHSWPTNLYSVSTIRKATEKKYEQVPESFLLADSLAFLYVNDNMPVEAFWLYLKLNQKECIDLVFEHNLYDEARQSVLQLLLTSADGHPENVNPKVINMLVQHVHSFPPKEVIRQIESVTRFLYAYFCSYEVMFPNSLMEYGDLKVNVFAEFDRPRLFEFLMNTQCYSLGHAYNVCVKYHYLDELVYVLGRMGNNKDALMLIINELSDIGRAIRYVKEQGDKDLWEDLISYSLDKPDFICTLLENIGSDENAHNLITRIPKGMKLPHAKESLSKLLSDHQLQVYLHLGCHNLFEDEASQKVKKLHSDQNNGFEVDKHIVSQEDNVNELVNFDYSNLSEEPLPFVFDTKTNEFRSISSLGYDIHTLASDNEFRDAASHARNRLKPDLAMSSKLSILMALKK</sequence>
<dbReference type="GO" id="GO:0030897">
    <property type="term" value="C:HOPS complex"/>
    <property type="evidence" value="ECO:0007669"/>
    <property type="project" value="UniProtKB-UniRule"/>
</dbReference>
<evidence type="ECO:0000313" key="8">
    <source>
        <dbReference type="EMBL" id="WBW71200.1"/>
    </source>
</evidence>
<keyword evidence="2 4" id="KW-0813">Transport</keyword>
<comment type="subcellular location">
    <subcellularLocation>
        <location evidence="4">Vacuole</location>
    </subcellularLocation>
</comment>
<feature type="compositionally biased region" description="Acidic residues" evidence="6">
    <location>
        <begin position="8"/>
        <end position="23"/>
    </location>
</feature>
<dbReference type="Proteomes" id="UP001212411">
    <property type="component" value="Chromosome 1"/>
</dbReference>
<dbReference type="PANTHER" id="PTHR12616:SF1">
    <property type="entry name" value="VACUOLAR PROTEIN SORTING-ASSOCIATED PROTEIN 41 HOMOLOG"/>
    <property type="match status" value="1"/>
</dbReference>
<dbReference type="GO" id="GO:0000329">
    <property type="term" value="C:fungal-type vacuole membrane"/>
    <property type="evidence" value="ECO:0007669"/>
    <property type="project" value="UniProtKB-UniRule"/>
</dbReference>
<dbReference type="GO" id="GO:0006623">
    <property type="term" value="P:protein targeting to vacuole"/>
    <property type="evidence" value="ECO:0007669"/>
    <property type="project" value="InterPro"/>
</dbReference>
<dbReference type="InterPro" id="IPR057780">
    <property type="entry name" value="Beta-prop_Vps41"/>
</dbReference>
<evidence type="ECO:0000256" key="2">
    <source>
        <dbReference type="ARBA" id="ARBA00022448"/>
    </source>
</evidence>
<dbReference type="GO" id="GO:0009267">
    <property type="term" value="P:cellular response to starvation"/>
    <property type="evidence" value="ECO:0007669"/>
    <property type="project" value="TreeGrafter"/>
</dbReference>
<dbReference type="SMART" id="SM00299">
    <property type="entry name" value="CLH"/>
    <property type="match status" value="1"/>
</dbReference>
<dbReference type="Gene3D" id="2.130.10.10">
    <property type="entry name" value="YVTN repeat-like/Quinoprotein amine dehydrogenase"/>
    <property type="match status" value="1"/>
</dbReference>
<evidence type="ECO:0000256" key="6">
    <source>
        <dbReference type="SAM" id="MobiDB-lite"/>
    </source>
</evidence>
<feature type="domain" description="Vps41 beta-propeller" evidence="7">
    <location>
        <begin position="26"/>
        <end position="355"/>
    </location>
</feature>
<dbReference type="InterPro" id="IPR011990">
    <property type="entry name" value="TPR-like_helical_dom_sf"/>
</dbReference>
<dbReference type="KEGG" id="som:SOMG_02015"/>
<protein>
    <recommendedName>
        <fullName evidence="4">Vacuolar protein sorting-associated protein 41</fullName>
    </recommendedName>
</protein>
<dbReference type="PIRSF" id="PIRSF028921">
    <property type="entry name" value="VPS41"/>
    <property type="match status" value="1"/>
</dbReference>
<dbReference type="InterPro" id="IPR001680">
    <property type="entry name" value="WD40_rpt"/>
</dbReference>
<feature type="repeat" description="CHCR" evidence="5">
    <location>
        <begin position="575"/>
        <end position="716"/>
    </location>
</feature>
<dbReference type="InterPro" id="IPR045111">
    <property type="entry name" value="Vps41/Vps8"/>
</dbReference>
<name>A0AAE9W895_9SCHI</name>
<dbReference type="SUPFAM" id="SSF50978">
    <property type="entry name" value="WD40 repeat-like"/>
    <property type="match status" value="1"/>
</dbReference>
<dbReference type="GO" id="GO:0034058">
    <property type="term" value="P:endosomal vesicle fusion"/>
    <property type="evidence" value="ECO:0007669"/>
    <property type="project" value="UniProtKB-UniRule"/>
</dbReference>
<keyword evidence="9" id="KW-1185">Reference proteome</keyword>
<dbReference type="SMART" id="SM00320">
    <property type="entry name" value="WD40"/>
    <property type="match status" value="3"/>
</dbReference>
<reference evidence="8 9" key="1">
    <citation type="journal article" date="2023" name="G3 (Bethesda)">
        <title>A high-quality reference genome for the fission yeast Schizosaccharomyces osmophilus.</title>
        <authorList>
            <person name="Jia G.S."/>
            <person name="Zhang W.C."/>
            <person name="Liang Y."/>
            <person name="Liu X.H."/>
            <person name="Rhind N."/>
            <person name="Pidoux A."/>
            <person name="Brysch-Herzberg M."/>
            <person name="Du L.L."/>
        </authorList>
    </citation>
    <scope>NUCLEOTIDE SEQUENCE [LARGE SCALE GENOMIC DNA]</scope>
    <source>
        <strain evidence="8 9">CBS 15793</strain>
    </source>
</reference>
<dbReference type="PANTHER" id="PTHR12616">
    <property type="entry name" value="VACUOLAR PROTEIN SORTING VPS41"/>
    <property type="match status" value="1"/>
</dbReference>
<accession>A0AAE9W895</accession>